<evidence type="ECO:0000313" key="6">
    <source>
        <dbReference type="EMBL" id="KAB2614577.1"/>
    </source>
</evidence>
<dbReference type="Gene3D" id="3.80.10.10">
    <property type="entry name" value="Ribonuclease Inhibitor"/>
    <property type="match status" value="1"/>
</dbReference>
<dbReference type="SUPFAM" id="SSF52540">
    <property type="entry name" value="P-loop containing nucleoside triphosphate hydrolases"/>
    <property type="match status" value="1"/>
</dbReference>
<feature type="signal peptide" evidence="3">
    <location>
        <begin position="1"/>
        <end position="25"/>
    </location>
</feature>
<reference evidence="6 7" key="1">
    <citation type="submission" date="2019-09" db="EMBL/GenBank/DDBJ databases">
        <authorList>
            <person name="Ou C."/>
        </authorList>
    </citation>
    <scope>NUCLEOTIDE SEQUENCE [LARGE SCALE GENOMIC DNA]</scope>
    <source>
        <strain evidence="6">S2</strain>
        <tissue evidence="6">Leaf</tissue>
    </source>
</reference>
<dbReference type="GO" id="GO:0098542">
    <property type="term" value="P:defense response to other organism"/>
    <property type="evidence" value="ECO:0007669"/>
    <property type="project" value="TreeGrafter"/>
</dbReference>
<name>A0A5N5GHK3_9ROSA</name>
<keyword evidence="2" id="KW-0611">Plant defense</keyword>
<organism evidence="6 7">
    <name type="scientific">Pyrus ussuriensis x Pyrus communis</name>
    <dbReference type="NCBI Taxonomy" id="2448454"/>
    <lineage>
        <taxon>Eukaryota</taxon>
        <taxon>Viridiplantae</taxon>
        <taxon>Streptophyta</taxon>
        <taxon>Embryophyta</taxon>
        <taxon>Tracheophyta</taxon>
        <taxon>Spermatophyta</taxon>
        <taxon>Magnoliopsida</taxon>
        <taxon>eudicotyledons</taxon>
        <taxon>Gunneridae</taxon>
        <taxon>Pentapetalae</taxon>
        <taxon>rosids</taxon>
        <taxon>fabids</taxon>
        <taxon>Rosales</taxon>
        <taxon>Rosaceae</taxon>
        <taxon>Amygdaloideae</taxon>
        <taxon>Maleae</taxon>
        <taxon>Pyrus</taxon>
    </lineage>
</organism>
<dbReference type="InterPro" id="IPR032675">
    <property type="entry name" value="LRR_dom_sf"/>
</dbReference>
<gene>
    <name evidence="6" type="ORF">D8674_038612</name>
</gene>
<evidence type="ECO:0000313" key="7">
    <source>
        <dbReference type="Proteomes" id="UP000327157"/>
    </source>
</evidence>
<feature type="domain" description="Disease resistance R13L4/SHOC-2-like LRR" evidence="5">
    <location>
        <begin position="172"/>
        <end position="328"/>
    </location>
</feature>
<comment type="caution">
    <text evidence="6">The sequence shown here is derived from an EMBL/GenBank/DDBJ whole genome shotgun (WGS) entry which is preliminary data.</text>
</comment>
<reference evidence="6 7" key="2">
    <citation type="submission" date="2019-11" db="EMBL/GenBank/DDBJ databases">
        <title>A de novo genome assembly of a pear dwarfing rootstock.</title>
        <authorList>
            <person name="Wang F."/>
            <person name="Wang J."/>
            <person name="Li S."/>
            <person name="Zhang Y."/>
            <person name="Fang M."/>
            <person name="Ma L."/>
            <person name="Zhao Y."/>
            <person name="Jiang S."/>
        </authorList>
    </citation>
    <scope>NUCLEOTIDE SEQUENCE [LARGE SCALE GENOMIC DNA]</scope>
    <source>
        <strain evidence="6">S2</strain>
        <tissue evidence="6">Leaf</tissue>
    </source>
</reference>
<dbReference type="Pfam" id="PF23598">
    <property type="entry name" value="LRR_14"/>
    <property type="match status" value="1"/>
</dbReference>
<dbReference type="InterPro" id="IPR036388">
    <property type="entry name" value="WH-like_DNA-bd_sf"/>
</dbReference>
<keyword evidence="1" id="KW-0677">Repeat</keyword>
<dbReference type="AlphaFoldDB" id="A0A5N5GHK3"/>
<evidence type="ECO:0000259" key="5">
    <source>
        <dbReference type="Pfam" id="PF23598"/>
    </source>
</evidence>
<keyword evidence="7" id="KW-1185">Reference proteome</keyword>
<dbReference type="Gene3D" id="1.10.8.430">
    <property type="entry name" value="Helical domain of apoptotic protease-activating factors"/>
    <property type="match status" value="1"/>
</dbReference>
<dbReference type="PANTHER" id="PTHR23155">
    <property type="entry name" value="DISEASE RESISTANCE PROTEIN RP"/>
    <property type="match status" value="1"/>
</dbReference>
<dbReference type="InterPro" id="IPR044974">
    <property type="entry name" value="Disease_R_plants"/>
</dbReference>
<evidence type="ECO:0000256" key="2">
    <source>
        <dbReference type="ARBA" id="ARBA00022821"/>
    </source>
</evidence>
<dbReference type="Proteomes" id="UP000327157">
    <property type="component" value="Unassembled WGS sequence"/>
</dbReference>
<feature type="chain" id="PRO_5024270254" evidence="3">
    <location>
        <begin position="26"/>
        <end position="342"/>
    </location>
</feature>
<dbReference type="EMBL" id="SMOL01000406">
    <property type="protein sequence ID" value="KAB2614577.1"/>
    <property type="molecule type" value="Genomic_DNA"/>
</dbReference>
<protein>
    <submittedName>
        <fullName evidence="6">Disease resistance protein</fullName>
    </submittedName>
</protein>
<evidence type="ECO:0000256" key="1">
    <source>
        <dbReference type="ARBA" id="ARBA00022737"/>
    </source>
</evidence>
<dbReference type="OrthoDB" id="646178at2759"/>
<sequence>MLEHCAGLPLAITVLAGLVARKVTVEEWKTVYENVDVYIRRGTNLDQEYKGDQERAGASWVLALSYDDLPYRLKLCFLYLGHFSEDYEIPVKRLAQLWIAEVEVLEDVAYACLIELVERCMVQVGTFGSTKKIKTCHLHDLMRDLCLRQFLKFEDLVYIWRKYVLIDLRSVVCNFKLLRVLKFEGIMTDVELPSNIGNLVHLRFLSLRGSDVRRLPSSLGNLVCLQTLDLSLHLYLPFGYRGKLKLATLGNLQSLVNVAGADCDLTHLAELTNLRKLLIRAGVKNMEEMLKSSGITFNHLRSLSLEVDDDDEVIPMNMVLSCPHIYKLELSGRIREQSLEGL</sequence>
<feature type="domain" description="Disease resistance protein winged helix" evidence="4">
    <location>
        <begin position="83"/>
        <end position="146"/>
    </location>
</feature>
<dbReference type="InterPro" id="IPR027417">
    <property type="entry name" value="P-loop_NTPase"/>
</dbReference>
<dbReference type="GO" id="GO:0043531">
    <property type="term" value="F:ADP binding"/>
    <property type="evidence" value="ECO:0007669"/>
    <property type="project" value="InterPro"/>
</dbReference>
<dbReference type="InterPro" id="IPR055414">
    <property type="entry name" value="LRR_R13L4/SHOC2-like"/>
</dbReference>
<dbReference type="InterPro" id="IPR058922">
    <property type="entry name" value="WHD_DRP"/>
</dbReference>
<keyword evidence="3" id="KW-0732">Signal</keyword>
<accession>A0A5N5GHK3</accession>
<evidence type="ECO:0000256" key="3">
    <source>
        <dbReference type="SAM" id="SignalP"/>
    </source>
</evidence>
<dbReference type="PANTHER" id="PTHR23155:SF1185">
    <property type="entry name" value="DISEASE RESISTANCE RPP8-LIKE PROTEIN 3-RELATED"/>
    <property type="match status" value="1"/>
</dbReference>
<dbReference type="FunFam" id="1.10.10.10:FF:000322">
    <property type="entry name" value="Probable disease resistance protein At1g63360"/>
    <property type="match status" value="1"/>
</dbReference>
<dbReference type="Pfam" id="PF23559">
    <property type="entry name" value="WHD_DRP"/>
    <property type="match status" value="1"/>
</dbReference>
<proteinExistence type="predicted"/>
<dbReference type="Gene3D" id="1.10.10.10">
    <property type="entry name" value="Winged helix-like DNA-binding domain superfamily/Winged helix DNA-binding domain"/>
    <property type="match status" value="1"/>
</dbReference>
<evidence type="ECO:0000259" key="4">
    <source>
        <dbReference type="Pfam" id="PF23559"/>
    </source>
</evidence>
<dbReference type="InterPro" id="IPR042197">
    <property type="entry name" value="Apaf_helical"/>
</dbReference>
<dbReference type="SUPFAM" id="SSF52047">
    <property type="entry name" value="RNI-like"/>
    <property type="match status" value="1"/>
</dbReference>